<feature type="domain" description="Heparan-alpha-glucosaminide N-acetyltransferase catalytic" evidence="2">
    <location>
        <begin position="5"/>
        <end position="232"/>
    </location>
</feature>
<sequence length="360" mass="41075">MKANRLFFIDAVRAFAIIMMLQGHFVDTLLAVEYRDEDNLAFQIWKYFRGITAPTFFTISGIIFTYLLMKSKKNGTSNIRIKKGAIRGAMLIAIGYALRAPVFDWIQGVFKDYFLIVDVLQCIGLSILLTILIYLATFKKSAVFSLVMISIGTTVFLCEPLYRSLDTSHLPLFIANYFTKTNGSVFTIIPWFGYMAYGAFIATLFYGFLEKNKFKTILVTSLLTIGTTLIWYSSKSFNWIYLQSDINLFEKVAYYNYLFTRLGNVLILLGIFYCFEKYIKQSLILKIGQKTLSIYVIHFVIIYGSLTGVGLHQIIGKNLNPYQAGAGAIIFVATVCALSLYRVKTNQFIYIQLRKLLGRN</sequence>
<feature type="transmembrane region" description="Helical" evidence="1">
    <location>
        <begin position="7"/>
        <end position="26"/>
    </location>
</feature>
<keyword evidence="1" id="KW-0472">Membrane</keyword>
<keyword evidence="1" id="KW-1133">Transmembrane helix</keyword>
<feature type="transmembrane region" description="Helical" evidence="1">
    <location>
        <begin position="295"/>
        <end position="315"/>
    </location>
</feature>
<accession>A0A2S6IPW2</accession>
<dbReference type="Pfam" id="PF07786">
    <property type="entry name" value="HGSNAT_cat"/>
    <property type="match status" value="1"/>
</dbReference>
<feature type="transmembrane region" description="Helical" evidence="1">
    <location>
        <begin position="188"/>
        <end position="209"/>
    </location>
</feature>
<name>A0A2S6IPW2_9FLAO</name>
<comment type="caution">
    <text evidence="3">The sequence shown here is derived from an EMBL/GenBank/DDBJ whole genome shotgun (WGS) entry which is preliminary data.</text>
</comment>
<dbReference type="AlphaFoldDB" id="A0A2S6IPW2"/>
<feature type="transmembrane region" description="Helical" evidence="1">
    <location>
        <begin position="216"/>
        <end position="234"/>
    </location>
</feature>
<dbReference type="OrthoDB" id="1418407at2"/>
<dbReference type="EMBL" id="PTJE01000001">
    <property type="protein sequence ID" value="PPK96294.1"/>
    <property type="molecule type" value="Genomic_DNA"/>
</dbReference>
<dbReference type="InterPro" id="IPR012429">
    <property type="entry name" value="HGSNAT_cat"/>
</dbReference>
<evidence type="ECO:0000259" key="2">
    <source>
        <dbReference type="Pfam" id="PF07786"/>
    </source>
</evidence>
<feature type="transmembrane region" description="Helical" evidence="1">
    <location>
        <begin position="46"/>
        <end position="68"/>
    </location>
</feature>
<organism evidence="3 4">
    <name type="scientific">Nonlabens xylanidelens</name>
    <dbReference type="NCBI Taxonomy" id="191564"/>
    <lineage>
        <taxon>Bacteria</taxon>
        <taxon>Pseudomonadati</taxon>
        <taxon>Bacteroidota</taxon>
        <taxon>Flavobacteriia</taxon>
        <taxon>Flavobacteriales</taxon>
        <taxon>Flavobacteriaceae</taxon>
        <taxon>Nonlabens</taxon>
    </lineage>
</organism>
<feature type="transmembrane region" description="Helical" evidence="1">
    <location>
        <begin position="254"/>
        <end position="275"/>
    </location>
</feature>
<evidence type="ECO:0000313" key="4">
    <source>
        <dbReference type="Proteomes" id="UP000239002"/>
    </source>
</evidence>
<feature type="transmembrane region" description="Helical" evidence="1">
    <location>
        <begin position="89"/>
        <end position="107"/>
    </location>
</feature>
<evidence type="ECO:0000313" key="3">
    <source>
        <dbReference type="EMBL" id="PPK96294.1"/>
    </source>
</evidence>
<feature type="transmembrane region" description="Helical" evidence="1">
    <location>
        <begin position="113"/>
        <end position="135"/>
    </location>
</feature>
<proteinExistence type="predicted"/>
<gene>
    <name evidence="3" type="ORF">LY01_00111</name>
</gene>
<evidence type="ECO:0000256" key="1">
    <source>
        <dbReference type="SAM" id="Phobius"/>
    </source>
</evidence>
<dbReference type="RefSeq" id="WP_104513868.1">
    <property type="nucleotide sequence ID" value="NZ_MQVW01000022.1"/>
</dbReference>
<dbReference type="Proteomes" id="UP000239002">
    <property type="component" value="Unassembled WGS sequence"/>
</dbReference>
<keyword evidence="4" id="KW-1185">Reference proteome</keyword>
<feature type="transmembrane region" description="Helical" evidence="1">
    <location>
        <begin position="142"/>
        <end position="162"/>
    </location>
</feature>
<keyword evidence="1" id="KW-0812">Transmembrane</keyword>
<feature type="transmembrane region" description="Helical" evidence="1">
    <location>
        <begin position="321"/>
        <end position="341"/>
    </location>
</feature>
<protein>
    <submittedName>
        <fullName evidence="3">Uncharacterized protein DUF1624</fullName>
    </submittedName>
</protein>
<reference evidence="3 4" key="1">
    <citation type="submission" date="2018-02" db="EMBL/GenBank/DDBJ databases">
        <title>Genomic Encyclopedia of Archaeal and Bacterial Type Strains, Phase II (KMG-II): from individual species to whole genera.</title>
        <authorList>
            <person name="Goeker M."/>
        </authorList>
    </citation>
    <scope>NUCLEOTIDE SEQUENCE [LARGE SCALE GENOMIC DNA]</scope>
    <source>
        <strain evidence="3 4">DSM 16809</strain>
    </source>
</reference>